<protein>
    <submittedName>
        <fullName evidence="4">AAA family ATPase</fullName>
    </submittedName>
</protein>
<dbReference type="EMBL" id="JAHCDA010000002">
    <property type="protein sequence ID" value="MBS7812043.1"/>
    <property type="molecule type" value="Genomic_DNA"/>
</dbReference>
<dbReference type="CDD" id="cd05387">
    <property type="entry name" value="BY-kinase"/>
    <property type="match status" value="1"/>
</dbReference>
<keyword evidence="5" id="KW-1185">Reference proteome</keyword>
<dbReference type="InterPro" id="IPR027417">
    <property type="entry name" value="P-loop_NTPase"/>
</dbReference>
<evidence type="ECO:0000313" key="5">
    <source>
        <dbReference type="Proteomes" id="UP000766336"/>
    </source>
</evidence>
<dbReference type="InterPro" id="IPR050445">
    <property type="entry name" value="Bact_polysacc_biosynth/exp"/>
</dbReference>
<proteinExistence type="predicted"/>
<dbReference type="SUPFAM" id="SSF52540">
    <property type="entry name" value="P-loop containing nucleoside triphosphate hydrolases"/>
    <property type="match status" value="1"/>
</dbReference>
<dbReference type="PANTHER" id="PTHR32309">
    <property type="entry name" value="TYROSINE-PROTEIN KINASE"/>
    <property type="match status" value="1"/>
</dbReference>
<reference evidence="4 5" key="1">
    <citation type="submission" date="2021-05" db="EMBL/GenBank/DDBJ databases">
        <title>Roseococcus sp. XZZS9, whole genome shotgun sequencing project.</title>
        <authorList>
            <person name="Zhao G."/>
            <person name="Shen L."/>
        </authorList>
    </citation>
    <scope>NUCLEOTIDE SEQUENCE [LARGE SCALE GENOMIC DNA]</scope>
    <source>
        <strain evidence="4 5">XZZS9</strain>
    </source>
</reference>
<dbReference type="Gene3D" id="3.40.50.300">
    <property type="entry name" value="P-loop containing nucleotide triphosphate hydrolases"/>
    <property type="match status" value="1"/>
</dbReference>
<organism evidence="4 5">
    <name type="scientific">Roseococcus pinisoli</name>
    <dbReference type="NCBI Taxonomy" id="2835040"/>
    <lineage>
        <taxon>Bacteria</taxon>
        <taxon>Pseudomonadati</taxon>
        <taxon>Pseudomonadota</taxon>
        <taxon>Alphaproteobacteria</taxon>
        <taxon>Acetobacterales</taxon>
        <taxon>Roseomonadaceae</taxon>
        <taxon>Roseococcus</taxon>
    </lineage>
</organism>
<evidence type="ECO:0000256" key="3">
    <source>
        <dbReference type="SAM" id="MobiDB-lite"/>
    </source>
</evidence>
<comment type="caution">
    <text evidence="4">The sequence shown here is derived from an EMBL/GenBank/DDBJ whole genome shotgun (WGS) entry which is preliminary data.</text>
</comment>
<dbReference type="RefSeq" id="WP_213670680.1">
    <property type="nucleotide sequence ID" value="NZ_JAHCDA010000002.1"/>
</dbReference>
<accession>A0ABS5QHM0</accession>
<sequence>MTTGSVNRAHLVERALEAMGASPLPAPLGPPAPPAAERQPAEPAERPVYAPAARPLAEPRPAIPMAALREAGLAFTVEAKARSKFMEELALVQHQLFRALEPAVGEARAAARRQIIMVTSARRGEGKSFTSLNIAASMASTTARPVLLVDVDGGASSLTARLGLTAERGLMTLAREKDFSRELPLRPTAIERLSFLPHGSATVAEARAANSDTLALAIRSLASALPRHVLVLDTPPALATSDAQSLAAVAGQVVMVVQAESTQRDEVEAALDLVDNCPLLQLLLNRTRLTTNDSFGAHGDYGATEHA</sequence>
<evidence type="ECO:0000256" key="1">
    <source>
        <dbReference type="ARBA" id="ARBA00022741"/>
    </source>
</evidence>
<feature type="region of interest" description="Disordered" evidence="3">
    <location>
        <begin position="21"/>
        <end position="46"/>
    </location>
</feature>
<dbReference type="Proteomes" id="UP000766336">
    <property type="component" value="Unassembled WGS sequence"/>
</dbReference>
<keyword evidence="2" id="KW-0067">ATP-binding</keyword>
<dbReference type="PANTHER" id="PTHR32309:SF13">
    <property type="entry name" value="FERRIC ENTEROBACTIN TRANSPORT PROTEIN FEPE"/>
    <property type="match status" value="1"/>
</dbReference>
<evidence type="ECO:0000313" key="4">
    <source>
        <dbReference type="EMBL" id="MBS7812043.1"/>
    </source>
</evidence>
<gene>
    <name evidence="4" type="ORF">KHU32_13915</name>
</gene>
<feature type="compositionally biased region" description="Pro residues" evidence="3">
    <location>
        <begin position="24"/>
        <end position="34"/>
    </location>
</feature>
<name>A0ABS5QHM0_9PROT</name>
<keyword evidence="1" id="KW-0547">Nucleotide-binding</keyword>
<evidence type="ECO:0000256" key="2">
    <source>
        <dbReference type="ARBA" id="ARBA00022840"/>
    </source>
</evidence>
<dbReference type="InterPro" id="IPR005702">
    <property type="entry name" value="Wzc-like_C"/>
</dbReference>